<feature type="chain" id="PRO_5014888917" evidence="1">
    <location>
        <begin position="20"/>
        <end position="69"/>
    </location>
</feature>
<proteinExistence type="predicted"/>
<dbReference type="AlphaFoldDB" id="A0A2M4B4K0"/>
<reference evidence="2" key="1">
    <citation type="submission" date="2018-01" db="EMBL/GenBank/DDBJ databases">
        <title>An insight into the sialome of Amazonian anophelines.</title>
        <authorList>
            <person name="Ribeiro J.M."/>
            <person name="Scarpassa V."/>
            <person name="Calvo E."/>
        </authorList>
    </citation>
    <scope>NUCLEOTIDE SEQUENCE</scope>
    <source>
        <tissue evidence="2">Salivary glands</tissue>
    </source>
</reference>
<evidence type="ECO:0000313" key="2">
    <source>
        <dbReference type="EMBL" id="MBW47931.1"/>
    </source>
</evidence>
<name>A0A2M4B4K0_9DIPT</name>
<feature type="signal peptide" evidence="1">
    <location>
        <begin position="1"/>
        <end position="19"/>
    </location>
</feature>
<keyword evidence="1" id="KW-0732">Signal</keyword>
<sequence length="69" mass="7480">MTSFWRLPALLPAAQISSASWLLLPAKTSIMSCPSGDELILVPILDTVGSEGARRKLLEGCRCDGKYDE</sequence>
<organism evidence="2">
    <name type="scientific">Anopheles triannulatus</name>
    <dbReference type="NCBI Taxonomy" id="58253"/>
    <lineage>
        <taxon>Eukaryota</taxon>
        <taxon>Metazoa</taxon>
        <taxon>Ecdysozoa</taxon>
        <taxon>Arthropoda</taxon>
        <taxon>Hexapoda</taxon>
        <taxon>Insecta</taxon>
        <taxon>Pterygota</taxon>
        <taxon>Neoptera</taxon>
        <taxon>Endopterygota</taxon>
        <taxon>Diptera</taxon>
        <taxon>Nematocera</taxon>
        <taxon>Culicoidea</taxon>
        <taxon>Culicidae</taxon>
        <taxon>Anophelinae</taxon>
        <taxon>Anopheles</taxon>
    </lineage>
</organism>
<accession>A0A2M4B4K0</accession>
<evidence type="ECO:0000256" key="1">
    <source>
        <dbReference type="SAM" id="SignalP"/>
    </source>
</evidence>
<protein>
    <submittedName>
        <fullName evidence="2">Putative secreted protein</fullName>
    </submittedName>
</protein>
<dbReference type="EMBL" id="GGFK01014610">
    <property type="protein sequence ID" value="MBW47931.1"/>
    <property type="molecule type" value="Transcribed_RNA"/>
</dbReference>